<evidence type="ECO:0000256" key="4">
    <source>
        <dbReference type="ARBA" id="ARBA00022475"/>
    </source>
</evidence>
<name>A0A6G0WSJ2_9STRA</name>
<evidence type="ECO:0000256" key="1">
    <source>
        <dbReference type="ARBA" id="ARBA00004651"/>
    </source>
</evidence>
<feature type="transmembrane region" description="Helical" evidence="9">
    <location>
        <begin position="177"/>
        <end position="197"/>
    </location>
</feature>
<proteinExistence type="inferred from homology"/>
<evidence type="ECO:0000256" key="3">
    <source>
        <dbReference type="ARBA" id="ARBA00022448"/>
    </source>
</evidence>
<evidence type="ECO:0000256" key="7">
    <source>
        <dbReference type="ARBA" id="ARBA00023136"/>
    </source>
</evidence>
<evidence type="ECO:0000259" key="11">
    <source>
        <dbReference type="Pfam" id="PF00892"/>
    </source>
</evidence>
<dbReference type="AlphaFoldDB" id="A0A6G0WSJ2"/>
<evidence type="ECO:0000313" key="13">
    <source>
        <dbReference type="Proteomes" id="UP000481153"/>
    </source>
</evidence>
<dbReference type="InterPro" id="IPR000620">
    <property type="entry name" value="EamA_dom"/>
</dbReference>
<feature type="transmembrane region" description="Helical" evidence="9">
    <location>
        <begin position="204"/>
        <end position="224"/>
    </location>
</feature>
<reference evidence="12 13" key="1">
    <citation type="submission" date="2019-07" db="EMBL/GenBank/DDBJ databases">
        <title>Genomics analysis of Aphanomyces spp. identifies a new class of oomycete effector associated with host adaptation.</title>
        <authorList>
            <person name="Gaulin E."/>
        </authorList>
    </citation>
    <scope>NUCLEOTIDE SEQUENCE [LARGE SCALE GENOMIC DNA]</scope>
    <source>
        <strain evidence="12 13">ATCC 201684</strain>
    </source>
</reference>
<comment type="subcellular location">
    <subcellularLocation>
        <location evidence="1">Cell membrane</location>
        <topology evidence="1">Multi-pass membrane protein</topology>
    </subcellularLocation>
</comment>
<feature type="compositionally biased region" description="Basic and acidic residues" evidence="8">
    <location>
        <begin position="284"/>
        <end position="293"/>
    </location>
</feature>
<evidence type="ECO:0000313" key="12">
    <source>
        <dbReference type="EMBL" id="KAF0730400.1"/>
    </source>
</evidence>
<feature type="transmembrane region" description="Helical" evidence="9">
    <location>
        <begin position="35"/>
        <end position="55"/>
    </location>
</feature>
<evidence type="ECO:0000256" key="9">
    <source>
        <dbReference type="SAM" id="Phobius"/>
    </source>
</evidence>
<feature type="transmembrane region" description="Helical" evidence="9">
    <location>
        <begin position="61"/>
        <end position="83"/>
    </location>
</feature>
<feature type="transmembrane region" description="Helical" evidence="9">
    <location>
        <begin position="230"/>
        <end position="248"/>
    </location>
</feature>
<comment type="similarity">
    <text evidence="2">Belongs to the EamA transporter family.</text>
</comment>
<feature type="signal peptide" evidence="10">
    <location>
        <begin position="1"/>
        <end position="23"/>
    </location>
</feature>
<keyword evidence="4" id="KW-1003">Cell membrane</keyword>
<keyword evidence="10" id="KW-0732">Signal</keyword>
<dbReference type="EMBL" id="VJMJ01000154">
    <property type="protein sequence ID" value="KAF0730400.1"/>
    <property type="molecule type" value="Genomic_DNA"/>
</dbReference>
<dbReference type="InterPro" id="IPR004626">
    <property type="entry name" value="RarD"/>
</dbReference>
<organism evidence="12 13">
    <name type="scientific">Aphanomyces euteiches</name>
    <dbReference type="NCBI Taxonomy" id="100861"/>
    <lineage>
        <taxon>Eukaryota</taxon>
        <taxon>Sar</taxon>
        <taxon>Stramenopiles</taxon>
        <taxon>Oomycota</taxon>
        <taxon>Saprolegniomycetes</taxon>
        <taxon>Saprolegniales</taxon>
        <taxon>Verrucalvaceae</taxon>
        <taxon>Aphanomyces</taxon>
    </lineage>
</organism>
<dbReference type="InterPro" id="IPR037185">
    <property type="entry name" value="EmrE-like"/>
</dbReference>
<evidence type="ECO:0000256" key="8">
    <source>
        <dbReference type="SAM" id="MobiDB-lite"/>
    </source>
</evidence>
<keyword evidence="3" id="KW-0813">Transport</keyword>
<keyword evidence="5 9" id="KW-0812">Transmembrane</keyword>
<keyword evidence="7 9" id="KW-0472">Membrane</keyword>
<sequence>MACHRVVWSFALLVPLFLWQVEWKTFRDVALKPKVLATYFVSGVAIGGMWYLFLWGVSKDYIVETSLGFFINPTLSVLLAVVVLKERLRVWQWISIAMAIAGLLVVAIAYGKFPWLAISLAVLLTIYAFVKSTAPLNAIESVTIEMGYLAIPAVCILVVCEVQGSGAFGHISATQNALLVLCGVATVVPLLLFAHAAPMLSFSVLGVLQYIGPIMNFIFGVALYHESFETTKLIGFIIVWSGLLVYVVEGFIVQRAALSSTENTEEENSKMEDVPTTPTFGFEGVKDDASNAV</sequence>
<dbReference type="PANTHER" id="PTHR22911">
    <property type="entry name" value="ACYL-MALONYL CONDENSING ENZYME-RELATED"/>
    <property type="match status" value="1"/>
</dbReference>
<feature type="transmembrane region" description="Helical" evidence="9">
    <location>
        <begin position="90"/>
        <end position="110"/>
    </location>
</feature>
<gene>
    <name evidence="12" type="ORF">Ae201684_012102</name>
</gene>
<dbReference type="SUPFAM" id="SSF103481">
    <property type="entry name" value="Multidrug resistance efflux transporter EmrE"/>
    <property type="match status" value="2"/>
</dbReference>
<feature type="chain" id="PRO_5026247702" description="EamA domain-containing protein" evidence="10">
    <location>
        <begin position="24"/>
        <end position="293"/>
    </location>
</feature>
<dbReference type="Pfam" id="PF00892">
    <property type="entry name" value="EamA"/>
    <property type="match status" value="1"/>
</dbReference>
<keyword evidence="6 9" id="KW-1133">Transmembrane helix</keyword>
<dbReference type="GO" id="GO:0005886">
    <property type="term" value="C:plasma membrane"/>
    <property type="evidence" value="ECO:0007669"/>
    <property type="project" value="UniProtKB-SubCell"/>
</dbReference>
<feature type="region of interest" description="Disordered" evidence="8">
    <location>
        <begin position="263"/>
        <end position="293"/>
    </location>
</feature>
<accession>A0A6G0WSJ2</accession>
<dbReference type="VEuPathDB" id="FungiDB:AeMF1_005959"/>
<dbReference type="NCBIfam" id="TIGR00688">
    <property type="entry name" value="rarD"/>
    <property type="match status" value="1"/>
</dbReference>
<feature type="transmembrane region" description="Helical" evidence="9">
    <location>
        <begin position="116"/>
        <end position="134"/>
    </location>
</feature>
<feature type="domain" description="EamA" evidence="11">
    <location>
        <begin position="4"/>
        <end position="107"/>
    </location>
</feature>
<dbReference type="Proteomes" id="UP000481153">
    <property type="component" value="Unassembled WGS sequence"/>
</dbReference>
<feature type="transmembrane region" description="Helical" evidence="9">
    <location>
        <begin position="146"/>
        <end position="171"/>
    </location>
</feature>
<keyword evidence="13" id="KW-1185">Reference proteome</keyword>
<protein>
    <recommendedName>
        <fullName evidence="11">EamA domain-containing protein</fullName>
    </recommendedName>
</protein>
<dbReference type="PANTHER" id="PTHR22911:SF137">
    <property type="entry name" value="SOLUTE CARRIER FAMILY 35 MEMBER G2-RELATED"/>
    <property type="match status" value="1"/>
</dbReference>
<evidence type="ECO:0000256" key="10">
    <source>
        <dbReference type="SAM" id="SignalP"/>
    </source>
</evidence>
<evidence type="ECO:0000256" key="6">
    <source>
        <dbReference type="ARBA" id="ARBA00022989"/>
    </source>
</evidence>
<evidence type="ECO:0000256" key="2">
    <source>
        <dbReference type="ARBA" id="ARBA00007362"/>
    </source>
</evidence>
<comment type="caution">
    <text evidence="12">The sequence shown here is derived from an EMBL/GenBank/DDBJ whole genome shotgun (WGS) entry which is preliminary data.</text>
</comment>
<evidence type="ECO:0000256" key="5">
    <source>
        <dbReference type="ARBA" id="ARBA00022692"/>
    </source>
</evidence>